<comment type="caution">
    <text evidence="1">The sequence shown here is derived from an EMBL/GenBank/DDBJ whole genome shotgun (WGS) entry which is preliminary data.</text>
</comment>
<evidence type="ECO:0000313" key="1">
    <source>
        <dbReference type="EMBL" id="CAD6261571.1"/>
    </source>
</evidence>
<dbReference type="AlphaFoldDB" id="A0A811QR46"/>
<gene>
    <name evidence="1" type="ORF">NCGR_LOCUS44968</name>
</gene>
<proteinExistence type="predicted"/>
<sequence length="81" mass="8743">MATSRLVAAVVERQCSHAQSPEAGWGGAPRFSASCMHREGGDASTRDCCTLTVSNSVEGSQDKVLNVMMAMTIKPMFMVRY</sequence>
<protein>
    <submittedName>
        <fullName evidence="1">Uncharacterized protein</fullName>
    </submittedName>
</protein>
<name>A0A811QR46_9POAL</name>
<organism evidence="1 2">
    <name type="scientific">Miscanthus lutarioriparius</name>
    <dbReference type="NCBI Taxonomy" id="422564"/>
    <lineage>
        <taxon>Eukaryota</taxon>
        <taxon>Viridiplantae</taxon>
        <taxon>Streptophyta</taxon>
        <taxon>Embryophyta</taxon>
        <taxon>Tracheophyta</taxon>
        <taxon>Spermatophyta</taxon>
        <taxon>Magnoliopsida</taxon>
        <taxon>Liliopsida</taxon>
        <taxon>Poales</taxon>
        <taxon>Poaceae</taxon>
        <taxon>PACMAD clade</taxon>
        <taxon>Panicoideae</taxon>
        <taxon>Andropogonodae</taxon>
        <taxon>Andropogoneae</taxon>
        <taxon>Saccharinae</taxon>
        <taxon>Miscanthus</taxon>
    </lineage>
</organism>
<accession>A0A811QR46</accession>
<keyword evidence="2" id="KW-1185">Reference proteome</keyword>
<dbReference type="Proteomes" id="UP000604825">
    <property type="component" value="Unassembled WGS sequence"/>
</dbReference>
<evidence type="ECO:0000313" key="2">
    <source>
        <dbReference type="Proteomes" id="UP000604825"/>
    </source>
</evidence>
<reference evidence="1" key="1">
    <citation type="submission" date="2020-10" db="EMBL/GenBank/DDBJ databases">
        <authorList>
            <person name="Han B."/>
            <person name="Lu T."/>
            <person name="Zhao Q."/>
            <person name="Huang X."/>
            <person name="Zhao Y."/>
        </authorList>
    </citation>
    <scope>NUCLEOTIDE SEQUENCE</scope>
</reference>
<dbReference type="EMBL" id="CAJGYO010000012">
    <property type="protein sequence ID" value="CAD6261571.1"/>
    <property type="molecule type" value="Genomic_DNA"/>
</dbReference>